<keyword evidence="2" id="KW-1185">Reference proteome</keyword>
<protein>
    <submittedName>
        <fullName evidence="1">Uncharacterized protein</fullName>
    </submittedName>
</protein>
<proteinExistence type="predicted"/>
<dbReference type="AlphaFoldDB" id="A0A1C0TYB3"/>
<comment type="caution">
    <text evidence="1">The sequence shown here is derived from an EMBL/GenBank/DDBJ whole genome shotgun (WGS) entry which is preliminary data.</text>
</comment>
<reference evidence="1 2" key="1">
    <citation type="submission" date="2015-12" db="EMBL/GenBank/DDBJ databases">
        <title>Genome comparisons provide insights into the role of secondary metabolites in the pathogenic phase of the Photorhabdus life cycle.</title>
        <authorList>
            <person name="Tobias N.J."/>
            <person name="Mishra B."/>
            <person name="Gupta D.K."/>
            <person name="Thines M."/>
            <person name="Stinear T.P."/>
            <person name="Bode H.B."/>
        </authorList>
    </citation>
    <scope>NUCLEOTIDE SEQUENCE [LARGE SCALE GENOMIC DNA]</scope>
    <source>
        <strain evidence="1 2">PB68.1</strain>
    </source>
</reference>
<dbReference type="Proteomes" id="UP000093476">
    <property type="component" value="Unassembled WGS sequence"/>
</dbReference>
<evidence type="ECO:0000313" key="2">
    <source>
        <dbReference type="Proteomes" id="UP000093476"/>
    </source>
</evidence>
<organism evidence="1 2">
    <name type="scientific">Photorhabdus australis subsp. thailandensis</name>
    <dbReference type="NCBI Taxonomy" id="2805096"/>
    <lineage>
        <taxon>Bacteria</taxon>
        <taxon>Pseudomonadati</taxon>
        <taxon>Pseudomonadota</taxon>
        <taxon>Gammaproteobacteria</taxon>
        <taxon>Enterobacterales</taxon>
        <taxon>Morganellaceae</taxon>
        <taxon>Photorhabdus</taxon>
    </lineage>
</organism>
<dbReference type="STRING" id="286156.Ppb6_04152"/>
<accession>A0A1C0TYB3</accession>
<sequence length="64" mass="7532">MRSFRLKLIPEAEWKIIFKPKLDETKMAKVTVTKGKGEWVEYPGGKIVTGTQIVDFRHMYMNMK</sequence>
<evidence type="ECO:0000313" key="1">
    <source>
        <dbReference type="EMBL" id="OCQ50663.1"/>
    </source>
</evidence>
<dbReference type="EMBL" id="LOMY01000192">
    <property type="protein sequence ID" value="OCQ50663.1"/>
    <property type="molecule type" value="Genomic_DNA"/>
</dbReference>
<gene>
    <name evidence="1" type="ORF">Ppb6_04152</name>
</gene>
<name>A0A1C0TYB3_9GAMM</name>